<accession>A0ABV8AFE5</accession>
<evidence type="ECO:0000313" key="3">
    <source>
        <dbReference type="Proteomes" id="UP001595812"/>
    </source>
</evidence>
<name>A0ABV8AFE5_9FLAO</name>
<keyword evidence="1" id="KW-0812">Transmembrane</keyword>
<dbReference type="Proteomes" id="UP001595812">
    <property type="component" value="Unassembled WGS sequence"/>
</dbReference>
<comment type="caution">
    <text evidence="2">The sequence shown here is derived from an EMBL/GenBank/DDBJ whole genome shotgun (WGS) entry which is preliminary data.</text>
</comment>
<organism evidence="2 3">
    <name type="scientific">Winogradskyella maritima</name>
    <dbReference type="NCBI Taxonomy" id="1517766"/>
    <lineage>
        <taxon>Bacteria</taxon>
        <taxon>Pseudomonadati</taxon>
        <taxon>Bacteroidota</taxon>
        <taxon>Flavobacteriia</taxon>
        <taxon>Flavobacteriales</taxon>
        <taxon>Flavobacteriaceae</taxon>
        <taxon>Winogradskyella</taxon>
    </lineage>
</organism>
<dbReference type="RefSeq" id="WP_386095957.1">
    <property type="nucleotide sequence ID" value="NZ_JBHSAT010000001.1"/>
</dbReference>
<feature type="transmembrane region" description="Helical" evidence="1">
    <location>
        <begin position="26"/>
        <end position="51"/>
    </location>
</feature>
<proteinExistence type="predicted"/>
<reference evidence="3" key="1">
    <citation type="journal article" date="2019" name="Int. J. Syst. Evol. Microbiol.">
        <title>The Global Catalogue of Microorganisms (GCM) 10K type strain sequencing project: providing services to taxonomists for standard genome sequencing and annotation.</title>
        <authorList>
            <consortium name="The Broad Institute Genomics Platform"/>
            <consortium name="The Broad Institute Genome Sequencing Center for Infectious Disease"/>
            <person name="Wu L."/>
            <person name="Ma J."/>
        </authorList>
    </citation>
    <scope>NUCLEOTIDE SEQUENCE [LARGE SCALE GENOMIC DNA]</scope>
    <source>
        <strain evidence="3">CECT 8979</strain>
    </source>
</reference>
<sequence length="100" mass="11474">MLGLLLLYWIGKYFYKLAESHDKSKWGLAILGIVVYYAGIIISSFIIALFMEFVSPGSVDALNETLFSLLMIPLGILCSYLLYKFLEKRFEEDRLHDGLN</sequence>
<feature type="transmembrane region" description="Helical" evidence="1">
    <location>
        <begin position="66"/>
        <end position="86"/>
    </location>
</feature>
<evidence type="ECO:0000313" key="2">
    <source>
        <dbReference type="EMBL" id="MFC3875715.1"/>
    </source>
</evidence>
<protein>
    <submittedName>
        <fullName evidence="2">Uncharacterized protein</fullName>
    </submittedName>
</protein>
<keyword evidence="1" id="KW-1133">Transmembrane helix</keyword>
<keyword evidence="1" id="KW-0472">Membrane</keyword>
<keyword evidence="3" id="KW-1185">Reference proteome</keyword>
<evidence type="ECO:0000256" key="1">
    <source>
        <dbReference type="SAM" id="Phobius"/>
    </source>
</evidence>
<gene>
    <name evidence="2" type="ORF">ACFOSX_00600</name>
</gene>
<dbReference type="EMBL" id="JBHSAT010000001">
    <property type="protein sequence ID" value="MFC3875715.1"/>
    <property type="molecule type" value="Genomic_DNA"/>
</dbReference>